<feature type="compositionally biased region" description="Low complexity" evidence="1">
    <location>
        <begin position="1"/>
        <end position="14"/>
    </location>
</feature>
<name>A0AAD5LLE1_PYTIN</name>
<evidence type="ECO:0000256" key="1">
    <source>
        <dbReference type="SAM" id="MobiDB-lite"/>
    </source>
</evidence>
<feature type="region of interest" description="Disordered" evidence="1">
    <location>
        <begin position="119"/>
        <end position="146"/>
    </location>
</feature>
<accession>A0AAD5LLE1</accession>
<dbReference type="AlphaFoldDB" id="A0AAD5LLE1"/>
<feature type="region of interest" description="Disordered" evidence="1">
    <location>
        <begin position="1"/>
        <end position="24"/>
    </location>
</feature>
<keyword evidence="3" id="KW-1185">Reference proteome</keyword>
<organism evidence="2 3">
    <name type="scientific">Pythium insidiosum</name>
    <name type="common">Pythiosis disease agent</name>
    <dbReference type="NCBI Taxonomy" id="114742"/>
    <lineage>
        <taxon>Eukaryota</taxon>
        <taxon>Sar</taxon>
        <taxon>Stramenopiles</taxon>
        <taxon>Oomycota</taxon>
        <taxon>Peronosporomycetes</taxon>
        <taxon>Pythiales</taxon>
        <taxon>Pythiaceae</taxon>
        <taxon>Pythium</taxon>
    </lineage>
</organism>
<reference evidence="2" key="1">
    <citation type="submission" date="2021-12" db="EMBL/GenBank/DDBJ databases">
        <title>Prjna785345.</title>
        <authorList>
            <person name="Rujirawat T."/>
            <person name="Krajaejun T."/>
        </authorList>
    </citation>
    <scope>NUCLEOTIDE SEQUENCE</scope>
    <source>
        <strain evidence="2">Pi057C3</strain>
    </source>
</reference>
<evidence type="ECO:0000313" key="3">
    <source>
        <dbReference type="Proteomes" id="UP001209570"/>
    </source>
</evidence>
<sequence length="276" mass="32026">MADSASTAAPATPAGRRLPANASDRVAYGQSWAEDLQKYHAAKATVPWQPEQQHPVKHVTRYEKSREEREYDLILGKFRAAERELQQQHNDSARRKQSLEHSRAKQLRNVQRFHVIHHSPMYPGASDPHDPEPNQPRPVRRTSNVDYNIVTNLRTGDASTSDPRATRYYQQHDERERDELLAAKKAAAVKFVKTHDFDPVRIRFFDEDKEHAFLMQRQVEQSTHGKDRILKLPPRERLSEGRLYNILNQDILNTAEITRFEDAANRGLHKMKKTEV</sequence>
<evidence type="ECO:0000313" key="2">
    <source>
        <dbReference type="EMBL" id="KAJ0405365.1"/>
    </source>
</evidence>
<comment type="caution">
    <text evidence="2">The sequence shown here is derived from an EMBL/GenBank/DDBJ whole genome shotgun (WGS) entry which is preliminary data.</text>
</comment>
<proteinExistence type="predicted"/>
<protein>
    <submittedName>
        <fullName evidence="2">Uncharacterized protein</fullName>
    </submittedName>
</protein>
<dbReference type="Proteomes" id="UP001209570">
    <property type="component" value="Unassembled WGS sequence"/>
</dbReference>
<dbReference type="EMBL" id="JAKCXM010000046">
    <property type="protein sequence ID" value="KAJ0405365.1"/>
    <property type="molecule type" value="Genomic_DNA"/>
</dbReference>
<gene>
    <name evidence="2" type="ORF">P43SY_000244</name>
</gene>